<dbReference type="InterPro" id="IPR023210">
    <property type="entry name" value="NADP_OxRdtase_dom"/>
</dbReference>
<evidence type="ECO:0000256" key="6">
    <source>
        <dbReference type="PIRSR" id="PIRSR000097-3"/>
    </source>
</evidence>
<dbReference type="PIRSF" id="PIRSF000097">
    <property type="entry name" value="AKR"/>
    <property type="match status" value="1"/>
</dbReference>
<dbReference type="InterPro" id="IPR044494">
    <property type="entry name" value="AKR3C2/3"/>
</dbReference>
<evidence type="ECO:0000313" key="9">
    <source>
        <dbReference type="Proteomes" id="UP000001861"/>
    </source>
</evidence>
<dbReference type="InterPro" id="IPR020471">
    <property type="entry name" value="AKR"/>
</dbReference>
<dbReference type="CDD" id="cd19120">
    <property type="entry name" value="AKR_AKR3C2-3"/>
    <property type="match status" value="1"/>
</dbReference>
<dbReference type="OrthoDB" id="416253at2759"/>
<dbReference type="FunCoup" id="A8NEL1">
    <property type="interactions" value="182"/>
</dbReference>
<dbReference type="eggNOG" id="KOG1577">
    <property type="taxonomic scope" value="Eukaryota"/>
</dbReference>
<sequence length="290" mass="31849">MSTVKLNDGNQIPWLGFGTGTALYNKDATDNVRLALDNGVVHLDGAQVYGNEESIGAAIKATGKPRSELFITTKLKPGLGFAPGQSVKETLQESLKKLGIDYVDLFLVHSPSPANKEGRLQDLWRQVEGMKRDGLAKSIGVSNFRVEDLNTILSTAEIVPAVNQIELHPYVWKQAEPIYNLNKEKGIVTASYSGLTPLTHAVGGPLDAVLPDIRARLEKARGAPVSTGQVLTKWLLQKGVVVITTTSKAERIKEFQDAEKIPDLTQEEIDAIQREGAKLYKRVYMRDVFE</sequence>
<dbReference type="PANTHER" id="PTHR43827:SF3">
    <property type="entry name" value="NADP-DEPENDENT OXIDOREDUCTASE DOMAIN-CONTAINING PROTEIN"/>
    <property type="match status" value="1"/>
</dbReference>
<dbReference type="Proteomes" id="UP000001861">
    <property type="component" value="Unassembled WGS sequence"/>
</dbReference>
<protein>
    <submittedName>
        <fullName evidence="8">Oxidoreductase</fullName>
    </submittedName>
</protein>
<feature type="domain" description="NADP-dependent oxidoreductase" evidence="7">
    <location>
        <begin position="20"/>
        <end position="273"/>
    </location>
</feature>
<dbReference type="SUPFAM" id="SSF51430">
    <property type="entry name" value="NAD(P)-linked oxidoreductase"/>
    <property type="match status" value="1"/>
</dbReference>
<dbReference type="KEGG" id="cci:CC1G_01124"/>
<dbReference type="PROSITE" id="PS00062">
    <property type="entry name" value="ALDOKETO_REDUCTASE_2"/>
    <property type="match status" value="1"/>
</dbReference>
<dbReference type="GO" id="GO:0016616">
    <property type="term" value="F:oxidoreductase activity, acting on the CH-OH group of donors, NAD or NADP as acceptor"/>
    <property type="evidence" value="ECO:0007669"/>
    <property type="project" value="UniProtKB-ARBA"/>
</dbReference>
<dbReference type="GeneID" id="6009553"/>
<dbReference type="AlphaFoldDB" id="A8NEL1"/>
<dbReference type="RefSeq" id="XP_001833062.1">
    <property type="nucleotide sequence ID" value="XM_001833010.2"/>
</dbReference>
<dbReference type="GO" id="GO:0016652">
    <property type="term" value="F:oxidoreductase activity, acting on NAD(P)H as acceptor"/>
    <property type="evidence" value="ECO:0007669"/>
    <property type="project" value="InterPro"/>
</dbReference>
<evidence type="ECO:0000256" key="5">
    <source>
        <dbReference type="PIRSR" id="PIRSR000097-2"/>
    </source>
</evidence>
<dbReference type="STRING" id="240176.A8NEL1"/>
<evidence type="ECO:0000256" key="1">
    <source>
        <dbReference type="ARBA" id="ARBA00007905"/>
    </source>
</evidence>
<feature type="site" description="Lowers pKa of active site Tyr" evidence="6">
    <location>
        <position position="74"/>
    </location>
</feature>
<dbReference type="InterPro" id="IPR018170">
    <property type="entry name" value="Aldo/ket_reductase_CS"/>
</dbReference>
<feature type="binding site" evidence="5">
    <location>
        <position position="109"/>
    </location>
    <ligand>
        <name>substrate</name>
    </ligand>
</feature>
<gene>
    <name evidence="8" type="ORF">CC1G_01124</name>
</gene>
<dbReference type="OMA" id="IFMRHIF"/>
<comment type="similarity">
    <text evidence="1">Belongs to the aldo/keto reductase family.</text>
</comment>
<feature type="active site" description="Proton donor" evidence="4">
    <location>
        <position position="49"/>
    </location>
</feature>
<keyword evidence="9" id="KW-1185">Reference proteome</keyword>
<evidence type="ECO:0000259" key="7">
    <source>
        <dbReference type="Pfam" id="PF00248"/>
    </source>
</evidence>
<proteinExistence type="inferred from homology"/>
<keyword evidence="3" id="KW-0560">Oxidoreductase</keyword>
<dbReference type="InParanoid" id="A8NEL1"/>
<organism evidence="8 9">
    <name type="scientific">Coprinopsis cinerea (strain Okayama-7 / 130 / ATCC MYA-4618 / FGSC 9003)</name>
    <name type="common">Inky cap fungus</name>
    <name type="synonym">Hormographiella aspergillata</name>
    <dbReference type="NCBI Taxonomy" id="240176"/>
    <lineage>
        <taxon>Eukaryota</taxon>
        <taxon>Fungi</taxon>
        <taxon>Dikarya</taxon>
        <taxon>Basidiomycota</taxon>
        <taxon>Agaricomycotina</taxon>
        <taxon>Agaricomycetes</taxon>
        <taxon>Agaricomycetidae</taxon>
        <taxon>Agaricales</taxon>
        <taxon>Agaricineae</taxon>
        <taxon>Psathyrellaceae</taxon>
        <taxon>Coprinopsis</taxon>
    </lineage>
</organism>
<dbReference type="Gene3D" id="3.20.20.100">
    <property type="entry name" value="NADP-dependent oxidoreductase domain"/>
    <property type="match status" value="1"/>
</dbReference>
<evidence type="ECO:0000313" key="8">
    <source>
        <dbReference type="EMBL" id="EAU88751.1"/>
    </source>
</evidence>
<dbReference type="FunFam" id="3.20.20.100:FF:000002">
    <property type="entry name" value="2,5-diketo-D-gluconic acid reductase A"/>
    <property type="match status" value="1"/>
</dbReference>
<comment type="caution">
    <text evidence="8">The sequence shown here is derived from an EMBL/GenBank/DDBJ whole genome shotgun (WGS) entry which is preliminary data.</text>
</comment>
<dbReference type="PANTHER" id="PTHR43827">
    <property type="entry name" value="2,5-DIKETO-D-GLUCONIC ACID REDUCTASE"/>
    <property type="match status" value="1"/>
</dbReference>
<dbReference type="EMBL" id="AACS02000002">
    <property type="protein sequence ID" value="EAU88751.1"/>
    <property type="molecule type" value="Genomic_DNA"/>
</dbReference>
<accession>A8NEL1</accession>
<name>A8NEL1_COPC7</name>
<keyword evidence="2" id="KW-0521">NADP</keyword>
<evidence type="ECO:0000256" key="2">
    <source>
        <dbReference type="ARBA" id="ARBA00022857"/>
    </source>
</evidence>
<dbReference type="InterPro" id="IPR036812">
    <property type="entry name" value="NAD(P)_OxRdtase_dom_sf"/>
</dbReference>
<reference evidence="8 9" key="1">
    <citation type="journal article" date="2010" name="Proc. Natl. Acad. Sci. U.S.A.">
        <title>Insights into evolution of multicellular fungi from the assembled chromosomes of the mushroom Coprinopsis cinerea (Coprinus cinereus).</title>
        <authorList>
            <person name="Stajich J.E."/>
            <person name="Wilke S.K."/>
            <person name="Ahren D."/>
            <person name="Au C.H."/>
            <person name="Birren B.W."/>
            <person name="Borodovsky M."/>
            <person name="Burns C."/>
            <person name="Canback B."/>
            <person name="Casselton L.A."/>
            <person name="Cheng C.K."/>
            <person name="Deng J."/>
            <person name="Dietrich F.S."/>
            <person name="Fargo D.C."/>
            <person name="Farman M.L."/>
            <person name="Gathman A.C."/>
            <person name="Goldberg J."/>
            <person name="Guigo R."/>
            <person name="Hoegger P.J."/>
            <person name="Hooker J.B."/>
            <person name="Huggins A."/>
            <person name="James T.Y."/>
            <person name="Kamada T."/>
            <person name="Kilaru S."/>
            <person name="Kodira C."/>
            <person name="Kues U."/>
            <person name="Kupfer D."/>
            <person name="Kwan H.S."/>
            <person name="Lomsadze A."/>
            <person name="Li W."/>
            <person name="Lilly W.W."/>
            <person name="Ma L.J."/>
            <person name="Mackey A.J."/>
            <person name="Manning G."/>
            <person name="Martin F."/>
            <person name="Muraguchi H."/>
            <person name="Natvig D.O."/>
            <person name="Palmerini H."/>
            <person name="Ramesh M.A."/>
            <person name="Rehmeyer C.J."/>
            <person name="Roe B.A."/>
            <person name="Shenoy N."/>
            <person name="Stanke M."/>
            <person name="Ter-Hovhannisyan V."/>
            <person name="Tunlid A."/>
            <person name="Velagapudi R."/>
            <person name="Vision T.J."/>
            <person name="Zeng Q."/>
            <person name="Zolan M.E."/>
            <person name="Pukkila P.J."/>
        </authorList>
    </citation>
    <scope>NUCLEOTIDE SEQUENCE [LARGE SCALE GENOMIC DNA]</scope>
    <source>
        <strain evidence="9">Okayama-7 / 130 / ATCC MYA-4618 / FGSC 9003</strain>
    </source>
</reference>
<dbReference type="Pfam" id="PF00248">
    <property type="entry name" value="Aldo_ket_red"/>
    <property type="match status" value="1"/>
</dbReference>
<evidence type="ECO:0000256" key="3">
    <source>
        <dbReference type="ARBA" id="ARBA00023002"/>
    </source>
</evidence>
<dbReference type="VEuPathDB" id="FungiDB:CC1G_01124"/>
<evidence type="ECO:0000256" key="4">
    <source>
        <dbReference type="PIRSR" id="PIRSR000097-1"/>
    </source>
</evidence>
<dbReference type="PRINTS" id="PR00069">
    <property type="entry name" value="ALDKETRDTASE"/>
</dbReference>